<dbReference type="Proteomes" id="UP000639274">
    <property type="component" value="Chromosome"/>
</dbReference>
<dbReference type="PROSITE" id="PS51257">
    <property type="entry name" value="PROKAR_LIPOPROTEIN"/>
    <property type="match status" value="1"/>
</dbReference>
<keyword evidence="3" id="KW-1185">Reference proteome</keyword>
<dbReference type="RefSeq" id="WP_200614743.1">
    <property type="nucleotide sequence ID" value="NZ_CP071518.1"/>
</dbReference>
<dbReference type="AlphaFoldDB" id="A0A974Y0M5"/>
<dbReference type="EMBL" id="CP071518">
    <property type="protein sequence ID" value="QSX79227.1"/>
    <property type="molecule type" value="Genomic_DNA"/>
</dbReference>
<evidence type="ECO:0000256" key="1">
    <source>
        <dbReference type="SAM" id="MobiDB-lite"/>
    </source>
</evidence>
<feature type="compositionally biased region" description="Pro residues" evidence="1">
    <location>
        <begin position="181"/>
        <end position="195"/>
    </location>
</feature>
<feature type="region of interest" description="Disordered" evidence="1">
    <location>
        <begin position="100"/>
        <end position="208"/>
    </location>
</feature>
<evidence type="ECO:0000313" key="2">
    <source>
        <dbReference type="EMBL" id="QSX79227.1"/>
    </source>
</evidence>
<accession>A0A974Y0M5</accession>
<protein>
    <submittedName>
        <fullName evidence="2">Uncharacterized protein</fullName>
    </submittedName>
</protein>
<sequence>MIRKLLLPALLTGLLAGCVTGYNYRQEHGGDYYYGEPGVDYRYYDYGYGGYGAFGYGYGYGNYGWPYYGYPYYSWYGPGWGYGFHDPWPYYYYSGHQPRPEPRSLNEPGGGKPSWQDIQNRRAQSGGPPPEGMMMRRVIEKPRIQPGAGGLPRSDEDGSPRVMEKPRVQPRQSEPRVESPRPQPRMMPSLPPMPRTQPARRMGRGSEQ</sequence>
<feature type="compositionally biased region" description="Basic and acidic residues" evidence="1">
    <location>
        <begin position="153"/>
        <end position="179"/>
    </location>
</feature>
<gene>
    <name evidence="2" type="ORF">I8J32_004895</name>
</gene>
<evidence type="ECO:0000313" key="3">
    <source>
        <dbReference type="Proteomes" id="UP000639274"/>
    </source>
</evidence>
<organism evidence="2 3">
    <name type="scientific">Agrilutibacter solisilvae</name>
    <dbReference type="NCBI Taxonomy" id="2763317"/>
    <lineage>
        <taxon>Bacteria</taxon>
        <taxon>Pseudomonadati</taxon>
        <taxon>Pseudomonadota</taxon>
        <taxon>Gammaproteobacteria</taxon>
        <taxon>Lysobacterales</taxon>
        <taxon>Lysobacteraceae</taxon>
        <taxon>Agrilutibacter</taxon>
    </lineage>
</organism>
<dbReference type="KEGG" id="lsf:I8J32_004895"/>
<name>A0A974Y0M5_9GAMM</name>
<proteinExistence type="predicted"/>
<reference evidence="2 3" key="1">
    <citation type="submission" date="2021-03" db="EMBL/GenBank/DDBJ databases">
        <title>Lysobacter sp. nov. isolated from soil of gangwondo yeongwol, south Korea.</title>
        <authorList>
            <person name="Kim K.R."/>
            <person name="Kim K.H."/>
            <person name="Jeon C.O."/>
        </authorList>
    </citation>
    <scope>NUCLEOTIDE SEQUENCE [LARGE SCALE GENOMIC DNA]</scope>
    <source>
        <strain evidence="2 3">R19</strain>
    </source>
</reference>